<evidence type="ECO:0000256" key="5">
    <source>
        <dbReference type="SAM" id="MobiDB-lite"/>
    </source>
</evidence>
<protein>
    <recommendedName>
        <fullName evidence="6">Protein kinase domain-containing protein</fullName>
    </recommendedName>
</protein>
<evidence type="ECO:0000313" key="8">
    <source>
        <dbReference type="Proteomes" id="UP000238220"/>
    </source>
</evidence>
<keyword evidence="4" id="KW-0067">ATP-binding</keyword>
<feature type="region of interest" description="Disordered" evidence="5">
    <location>
        <begin position="1"/>
        <end position="21"/>
    </location>
</feature>
<dbReference type="OrthoDB" id="9816047at2"/>
<evidence type="ECO:0000259" key="6">
    <source>
        <dbReference type="PROSITE" id="PS50011"/>
    </source>
</evidence>
<reference evidence="7 8" key="1">
    <citation type="submission" date="2018-02" db="EMBL/GenBank/DDBJ databases">
        <title>Genome sequencing of Solimonas sp. HR-BB.</title>
        <authorList>
            <person name="Lee Y."/>
            <person name="Jeon C.O."/>
        </authorList>
    </citation>
    <scope>NUCLEOTIDE SEQUENCE [LARGE SCALE GENOMIC DNA]</scope>
    <source>
        <strain evidence="7 8">HR-BB</strain>
    </source>
</reference>
<proteinExistence type="predicted"/>
<name>A0A2S5TJ67_9GAMM</name>
<dbReference type="InterPro" id="IPR011009">
    <property type="entry name" value="Kinase-like_dom_sf"/>
</dbReference>
<dbReference type="CDD" id="cd14014">
    <property type="entry name" value="STKc_PknB_like"/>
    <property type="match status" value="1"/>
</dbReference>
<keyword evidence="8" id="KW-1185">Reference proteome</keyword>
<evidence type="ECO:0000313" key="7">
    <source>
        <dbReference type="EMBL" id="PPE75030.1"/>
    </source>
</evidence>
<dbReference type="SUPFAM" id="SSF56112">
    <property type="entry name" value="Protein kinase-like (PK-like)"/>
    <property type="match status" value="1"/>
</dbReference>
<dbReference type="InterPro" id="IPR008271">
    <property type="entry name" value="Ser/Thr_kinase_AS"/>
</dbReference>
<dbReference type="SUPFAM" id="SSF55797">
    <property type="entry name" value="PR-1-like"/>
    <property type="match status" value="1"/>
</dbReference>
<dbReference type="GO" id="GO:0004674">
    <property type="term" value="F:protein serine/threonine kinase activity"/>
    <property type="evidence" value="ECO:0007669"/>
    <property type="project" value="TreeGrafter"/>
</dbReference>
<organism evidence="7 8">
    <name type="scientific">Solimonas fluminis</name>
    <dbReference type="NCBI Taxonomy" id="2086571"/>
    <lineage>
        <taxon>Bacteria</taxon>
        <taxon>Pseudomonadati</taxon>
        <taxon>Pseudomonadota</taxon>
        <taxon>Gammaproteobacteria</taxon>
        <taxon>Nevskiales</taxon>
        <taxon>Nevskiaceae</taxon>
        <taxon>Solimonas</taxon>
    </lineage>
</organism>
<evidence type="ECO:0000256" key="2">
    <source>
        <dbReference type="ARBA" id="ARBA00022741"/>
    </source>
</evidence>
<dbReference type="Pfam" id="PF00069">
    <property type="entry name" value="Pkinase"/>
    <property type="match status" value="1"/>
</dbReference>
<keyword evidence="1" id="KW-0808">Transferase</keyword>
<dbReference type="Proteomes" id="UP000238220">
    <property type="component" value="Unassembled WGS sequence"/>
</dbReference>
<accession>A0A2S5TJ67</accession>
<evidence type="ECO:0000256" key="4">
    <source>
        <dbReference type="ARBA" id="ARBA00022840"/>
    </source>
</evidence>
<keyword evidence="3" id="KW-0418">Kinase</keyword>
<dbReference type="PROSITE" id="PS00108">
    <property type="entry name" value="PROTEIN_KINASE_ST"/>
    <property type="match status" value="1"/>
</dbReference>
<dbReference type="Gene3D" id="1.10.510.10">
    <property type="entry name" value="Transferase(Phosphotransferase) domain 1"/>
    <property type="match status" value="1"/>
</dbReference>
<dbReference type="EMBL" id="PSNW01000002">
    <property type="protein sequence ID" value="PPE75030.1"/>
    <property type="molecule type" value="Genomic_DNA"/>
</dbReference>
<feature type="compositionally biased region" description="Pro residues" evidence="5">
    <location>
        <begin position="407"/>
        <end position="447"/>
    </location>
</feature>
<feature type="domain" description="Protein kinase" evidence="6">
    <location>
        <begin position="31"/>
        <end position="307"/>
    </location>
</feature>
<sequence>MTDLSRTAPEPRMPGAGKGGVLPEGTRLMEYEIRRVLGKPGGFGVTYLALDTNLDHEVAIKEYLPVEFALRMADGQIAVRSEEDAAAFDWGRRCFLNEARLLARFNHPNVVQVHRLFEANGTAYIVMDYVRGRSLAEELRGTLIAEQARLEALLLPLLDGLQSVHAAGVLHRDLKPENILLRDDRTPVLIDFGAARGELGSHSRSMLNVLTAGYAPVEQYSQKGNQGPWSDIYALGGVVYRALTGHKPPDAVDRLGQDPLEPLENLVTRGFDANFLRAVDWALRVPIAERPQSVADWRRALTGQTLVAPRPVPTAGLAASPLDLDVTQDPTAVLADPDDERTQPLAPQQAALVPESMLLPRRAWPAWLPRAAVAAALLLVLLATALQFGGEPPETPEPAQAPATAAGPPPVAVTEIPPEPEPPPARWDEPAPAPPPLSIPPAAPPQKKPVAAAPVPAPGAAPGPRPAPAPELTEMLPPLNYVRQQAGVPLLNWAQPNVRAAQRWAEQLAGEGCKPRVNADPAWRAQYRDTLFHAYANAPYEGWRRTPGQVVARWNEGSRHYSRESGRCLESRDGCGQYAQLVDAQVRKVGCARARCETAEVWVCTYSAPPKD</sequence>
<evidence type="ECO:0000256" key="3">
    <source>
        <dbReference type="ARBA" id="ARBA00022777"/>
    </source>
</evidence>
<dbReference type="AlphaFoldDB" id="A0A2S5TJ67"/>
<dbReference type="Pfam" id="PF00188">
    <property type="entry name" value="CAP"/>
    <property type="match status" value="1"/>
</dbReference>
<dbReference type="InterPro" id="IPR035940">
    <property type="entry name" value="CAP_sf"/>
</dbReference>
<comment type="caution">
    <text evidence="7">The sequence shown here is derived from an EMBL/GenBank/DDBJ whole genome shotgun (WGS) entry which is preliminary data.</text>
</comment>
<dbReference type="PANTHER" id="PTHR43289:SF34">
    <property type="entry name" value="SERINE_THREONINE-PROTEIN KINASE YBDM-RELATED"/>
    <property type="match status" value="1"/>
</dbReference>
<keyword evidence="2" id="KW-0547">Nucleotide-binding</keyword>
<dbReference type="SMART" id="SM00198">
    <property type="entry name" value="SCP"/>
    <property type="match status" value="1"/>
</dbReference>
<evidence type="ECO:0000256" key="1">
    <source>
        <dbReference type="ARBA" id="ARBA00022679"/>
    </source>
</evidence>
<dbReference type="InterPro" id="IPR014044">
    <property type="entry name" value="CAP_dom"/>
</dbReference>
<dbReference type="PANTHER" id="PTHR43289">
    <property type="entry name" value="MITOGEN-ACTIVATED PROTEIN KINASE KINASE KINASE 20-RELATED"/>
    <property type="match status" value="1"/>
</dbReference>
<gene>
    <name evidence="7" type="ORF">C3942_04970</name>
</gene>
<dbReference type="GO" id="GO:0005524">
    <property type="term" value="F:ATP binding"/>
    <property type="evidence" value="ECO:0007669"/>
    <property type="project" value="UniProtKB-KW"/>
</dbReference>
<feature type="region of interest" description="Disordered" evidence="5">
    <location>
        <begin position="391"/>
        <end position="471"/>
    </location>
</feature>
<feature type="compositionally biased region" description="Pro residues" evidence="5">
    <location>
        <begin position="455"/>
        <end position="469"/>
    </location>
</feature>
<dbReference type="SMART" id="SM00220">
    <property type="entry name" value="S_TKc"/>
    <property type="match status" value="1"/>
</dbReference>
<dbReference type="PROSITE" id="PS50011">
    <property type="entry name" value="PROTEIN_KINASE_DOM"/>
    <property type="match status" value="1"/>
</dbReference>
<feature type="compositionally biased region" description="Low complexity" evidence="5">
    <location>
        <begin position="391"/>
        <end position="406"/>
    </location>
</feature>
<dbReference type="InterPro" id="IPR000719">
    <property type="entry name" value="Prot_kinase_dom"/>
</dbReference>
<dbReference type="Gene3D" id="3.40.33.10">
    <property type="entry name" value="CAP"/>
    <property type="match status" value="1"/>
</dbReference>